<dbReference type="Pfam" id="PF14616">
    <property type="entry name" value="Rua1_C"/>
    <property type="match status" value="1"/>
</dbReference>
<feature type="compositionally biased region" description="Low complexity" evidence="1">
    <location>
        <begin position="179"/>
        <end position="205"/>
    </location>
</feature>
<dbReference type="PANTHER" id="PTHR28125">
    <property type="entry name" value="MEIOTIC EXPRESSION UP-REGULATED PROTEIN 26"/>
    <property type="match status" value="1"/>
</dbReference>
<evidence type="ECO:0000259" key="2">
    <source>
        <dbReference type="Pfam" id="PF14616"/>
    </source>
</evidence>
<proteinExistence type="predicted"/>
<evidence type="ECO:0000313" key="3">
    <source>
        <dbReference type="EMBL" id="EMD35820.1"/>
    </source>
</evidence>
<feature type="compositionally biased region" description="Polar residues" evidence="1">
    <location>
        <begin position="267"/>
        <end position="281"/>
    </location>
</feature>
<dbReference type="STRING" id="914234.M2QUS1"/>
<dbReference type="EMBL" id="KB445799">
    <property type="protein sequence ID" value="EMD35820.1"/>
    <property type="molecule type" value="Genomic_DNA"/>
</dbReference>
<dbReference type="Proteomes" id="UP000016930">
    <property type="component" value="Unassembled WGS sequence"/>
</dbReference>
<feature type="region of interest" description="Disordered" evidence="1">
    <location>
        <begin position="231"/>
        <end position="334"/>
    </location>
</feature>
<feature type="compositionally biased region" description="Polar residues" evidence="1">
    <location>
        <begin position="138"/>
        <end position="152"/>
    </location>
</feature>
<feature type="region of interest" description="Disordered" evidence="1">
    <location>
        <begin position="138"/>
        <end position="210"/>
    </location>
</feature>
<feature type="compositionally biased region" description="Polar residues" evidence="1">
    <location>
        <begin position="245"/>
        <end position="256"/>
    </location>
</feature>
<dbReference type="InterPro" id="IPR028012">
    <property type="entry name" value="Rua1_C"/>
</dbReference>
<organism evidence="3 4">
    <name type="scientific">Ceriporiopsis subvermispora (strain B)</name>
    <name type="common">White-rot fungus</name>
    <name type="synonym">Gelatoporia subvermispora</name>
    <dbReference type="NCBI Taxonomy" id="914234"/>
    <lineage>
        <taxon>Eukaryota</taxon>
        <taxon>Fungi</taxon>
        <taxon>Dikarya</taxon>
        <taxon>Basidiomycota</taxon>
        <taxon>Agaricomycotina</taxon>
        <taxon>Agaricomycetes</taxon>
        <taxon>Polyporales</taxon>
        <taxon>Gelatoporiaceae</taxon>
        <taxon>Gelatoporia</taxon>
    </lineage>
</organism>
<feature type="compositionally biased region" description="Basic and acidic residues" evidence="1">
    <location>
        <begin position="319"/>
        <end position="334"/>
    </location>
</feature>
<protein>
    <recommendedName>
        <fullName evidence="2">Transcription regulator Rua1 C-terminal domain-containing protein</fullName>
    </recommendedName>
</protein>
<feature type="domain" description="Transcription regulator Rua1 C-terminal" evidence="2">
    <location>
        <begin position="389"/>
        <end position="505"/>
    </location>
</feature>
<dbReference type="PANTHER" id="PTHR28125:SF3">
    <property type="entry name" value="TRANSCRIPTION REGULATOR RUA1 C-TERMINAL DOMAIN-CONTAINING PROTEIN"/>
    <property type="match status" value="1"/>
</dbReference>
<name>M2QUS1_CERS8</name>
<dbReference type="HOGENOM" id="CLU_029717_0_0_1"/>
<dbReference type="AlphaFoldDB" id="M2QUS1"/>
<evidence type="ECO:0000256" key="1">
    <source>
        <dbReference type="SAM" id="MobiDB-lite"/>
    </source>
</evidence>
<dbReference type="OrthoDB" id="5595379at2759"/>
<keyword evidence="4" id="KW-1185">Reference proteome</keyword>
<sequence length="505" mass="55331">MALYYSALSPRIQDDLDCDQIQAAPFLSASGLYEIKRSASPLTSLATRSPWLYKESALRNTDADVTLSIPDSPPDSMSPKFVSSPACGAFVLPPFHTPACHNVKTITMLSPSTPLQGLFASSPGAFWQPSDFSVSPIAHTSSPYNSQSTTTDDSCDGKIPSLEDYQKAQDSMSPISRDSVMLSSPSSLSSLSSVPSSPASVCSPVRPRTTSIPSHQRLRLLISRRRIATSERSPQLMPPFDIAPTGSQITSPSAEASSGYFKRSRRQLPSSLRNNTLSMSSDLDLPASPCSSRAGPRRAVGRKRIAEDDHNTHGRKRARFDQHSASEEDHTDEAKVTVPNRTFPLRIPLHQGFPLFYRRFAVSSITGEELHPVVAGQKMTDGSYNAPRDSFDLYTPRFVKGVGATKVGLCPICCEGKERGGDGKRMWLSTKFSAFKCYHMQYAHGISAMTGRPFSPPVAFKTIQRDRVGKHEKTNLLQGKCHKCAKWVPVEGIKDVPSKVPEIHW</sequence>
<accession>M2QUS1</accession>
<evidence type="ECO:0000313" key="4">
    <source>
        <dbReference type="Proteomes" id="UP000016930"/>
    </source>
</evidence>
<gene>
    <name evidence="3" type="ORF">CERSUDRAFT_96045</name>
</gene>
<reference evidence="3 4" key="1">
    <citation type="journal article" date="2012" name="Proc. Natl. Acad. Sci. U.S.A.">
        <title>Comparative genomics of Ceriporiopsis subvermispora and Phanerochaete chrysosporium provide insight into selective ligninolysis.</title>
        <authorList>
            <person name="Fernandez-Fueyo E."/>
            <person name="Ruiz-Duenas F.J."/>
            <person name="Ferreira P."/>
            <person name="Floudas D."/>
            <person name="Hibbett D.S."/>
            <person name="Canessa P."/>
            <person name="Larrondo L.F."/>
            <person name="James T.Y."/>
            <person name="Seelenfreund D."/>
            <person name="Lobos S."/>
            <person name="Polanco R."/>
            <person name="Tello M."/>
            <person name="Honda Y."/>
            <person name="Watanabe T."/>
            <person name="Watanabe T."/>
            <person name="Ryu J.S."/>
            <person name="Kubicek C.P."/>
            <person name="Schmoll M."/>
            <person name="Gaskell J."/>
            <person name="Hammel K.E."/>
            <person name="St John F.J."/>
            <person name="Vanden Wymelenberg A."/>
            <person name="Sabat G."/>
            <person name="Splinter BonDurant S."/>
            <person name="Syed K."/>
            <person name="Yadav J.S."/>
            <person name="Doddapaneni H."/>
            <person name="Subramanian V."/>
            <person name="Lavin J.L."/>
            <person name="Oguiza J.A."/>
            <person name="Perez G."/>
            <person name="Pisabarro A.G."/>
            <person name="Ramirez L."/>
            <person name="Santoyo F."/>
            <person name="Master E."/>
            <person name="Coutinho P.M."/>
            <person name="Henrissat B."/>
            <person name="Lombard V."/>
            <person name="Magnuson J.K."/>
            <person name="Kuees U."/>
            <person name="Hori C."/>
            <person name="Igarashi K."/>
            <person name="Samejima M."/>
            <person name="Held B.W."/>
            <person name="Barry K.W."/>
            <person name="LaButti K.M."/>
            <person name="Lapidus A."/>
            <person name="Lindquist E.A."/>
            <person name="Lucas S.M."/>
            <person name="Riley R."/>
            <person name="Salamov A.A."/>
            <person name="Hoffmeister D."/>
            <person name="Schwenk D."/>
            <person name="Hadar Y."/>
            <person name="Yarden O."/>
            <person name="de Vries R.P."/>
            <person name="Wiebenga A."/>
            <person name="Stenlid J."/>
            <person name="Eastwood D."/>
            <person name="Grigoriev I.V."/>
            <person name="Berka R.M."/>
            <person name="Blanchette R.A."/>
            <person name="Kersten P."/>
            <person name="Martinez A.T."/>
            <person name="Vicuna R."/>
            <person name="Cullen D."/>
        </authorList>
    </citation>
    <scope>NUCLEOTIDE SEQUENCE [LARGE SCALE GENOMIC DNA]</scope>
    <source>
        <strain evidence="3 4">B</strain>
    </source>
</reference>